<dbReference type="EMBL" id="JXTB01000593">
    <property type="protein sequence ID" value="PON35859.1"/>
    <property type="molecule type" value="Genomic_DNA"/>
</dbReference>
<dbReference type="Proteomes" id="UP000237105">
    <property type="component" value="Unassembled WGS sequence"/>
</dbReference>
<protein>
    <submittedName>
        <fullName evidence="1">Uncharacterized protein</fullName>
    </submittedName>
</protein>
<name>A0A2P5AH32_PARAD</name>
<accession>A0A2P5AH32</accession>
<proteinExistence type="predicted"/>
<evidence type="ECO:0000313" key="2">
    <source>
        <dbReference type="Proteomes" id="UP000237105"/>
    </source>
</evidence>
<keyword evidence="2" id="KW-1185">Reference proteome</keyword>
<organism evidence="1 2">
    <name type="scientific">Parasponia andersonii</name>
    <name type="common">Sponia andersonii</name>
    <dbReference type="NCBI Taxonomy" id="3476"/>
    <lineage>
        <taxon>Eukaryota</taxon>
        <taxon>Viridiplantae</taxon>
        <taxon>Streptophyta</taxon>
        <taxon>Embryophyta</taxon>
        <taxon>Tracheophyta</taxon>
        <taxon>Spermatophyta</taxon>
        <taxon>Magnoliopsida</taxon>
        <taxon>eudicotyledons</taxon>
        <taxon>Gunneridae</taxon>
        <taxon>Pentapetalae</taxon>
        <taxon>rosids</taxon>
        <taxon>fabids</taxon>
        <taxon>Rosales</taxon>
        <taxon>Cannabaceae</taxon>
        <taxon>Parasponia</taxon>
    </lineage>
</organism>
<comment type="caution">
    <text evidence="1">The sequence shown here is derived from an EMBL/GenBank/DDBJ whole genome shotgun (WGS) entry which is preliminary data.</text>
</comment>
<evidence type="ECO:0000313" key="1">
    <source>
        <dbReference type="EMBL" id="PON35859.1"/>
    </source>
</evidence>
<reference evidence="2" key="1">
    <citation type="submission" date="2016-06" db="EMBL/GenBank/DDBJ databases">
        <title>Parallel loss of symbiosis genes in relatives of nitrogen-fixing non-legume Parasponia.</title>
        <authorList>
            <person name="Van Velzen R."/>
            <person name="Holmer R."/>
            <person name="Bu F."/>
            <person name="Rutten L."/>
            <person name="Van Zeijl A."/>
            <person name="Liu W."/>
            <person name="Santuari L."/>
            <person name="Cao Q."/>
            <person name="Sharma T."/>
            <person name="Shen D."/>
            <person name="Roswanjaya Y."/>
            <person name="Wardhani T."/>
            <person name="Kalhor M.S."/>
            <person name="Jansen J."/>
            <person name="Van den Hoogen J."/>
            <person name="Gungor B."/>
            <person name="Hartog M."/>
            <person name="Hontelez J."/>
            <person name="Verver J."/>
            <person name="Yang W.-C."/>
            <person name="Schijlen E."/>
            <person name="Repin R."/>
            <person name="Schilthuizen M."/>
            <person name="Schranz E."/>
            <person name="Heidstra R."/>
            <person name="Miyata K."/>
            <person name="Fedorova E."/>
            <person name="Kohlen W."/>
            <person name="Bisseling T."/>
            <person name="Smit S."/>
            <person name="Geurts R."/>
        </authorList>
    </citation>
    <scope>NUCLEOTIDE SEQUENCE [LARGE SCALE GENOMIC DNA]</scope>
    <source>
        <strain evidence="2">cv. WU1-14</strain>
    </source>
</reference>
<sequence>MIESPVGGVEAEVPVFRATHDNLIRSSFLRLVEVILPPAVLVFQLPVGVVIPEPPISACHTASGES</sequence>
<gene>
    <name evidence="1" type="ORF">PanWU01x14_333050</name>
</gene>
<dbReference type="AlphaFoldDB" id="A0A2P5AH32"/>
<dbReference type="OrthoDB" id="10342272at2759"/>